<dbReference type="GO" id="GO:0043683">
    <property type="term" value="P:type IV pilus assembly"/>
    <property type="evidence" value="ECO:0007669"/>
    <property type="project" value="InterPro"/>
</dbReference>
<dbReference type="GO" id="GO:0043107">
    <property type="term" value="P:type IV pilus-dependent motility"/>
    <property type="evidence" value="ECO:0007669"/>
    <property type="project" value="InterPro"/>
</dbReference>
<reference evidence="2 3" key="1">
    <citation type="journal article" date="2016" name="Nat. Commun.">
        <title>Thousands of microbial genomes shed light on interconnected biogeochemical processes in an aquifer system.</title>
        <authorList>
            <person name="Anantharaman K."/>
            <person name="Brown C.T."/>
            <person name="Hug L.A."/>
            <person name="Sharon I."/>
            <person name="Castelle C.J."/>
            <person name="Probst A.J."/>
            <person name="Thomas B.C."/>
            <person name="Singh A."/>
            <person name="Wilkins M.J."/>
            <person name="Karaoz U."/>
            <person name="Brodie E.L."/>
            <person name="Williams K.H."/>
            <person name="Hubbard S.S."/>
            <person name="Banfield J.F."/>
        </authorList>
    </citation>
    <scope>NUCLEOTIDE SEQUENCE [LARGE SCALE GENOMIC DNA]</scope>
</reference>
<dbReference type="InterPro" id="IPR014717">
    <property type="entry name" value="Transl_elong_EF1B/ribsomal_bS6"/>
</dbReference>
<evidence type="ECO:0000313" key="3">
    <source>
        <dbReference type="Proteomes" id="UP000177588"/>
    </source>
</evidence>
<evidence type="ECO:0008006" key="4">
    <source>
        <dbReference type="Google" id="ProtNLM"/>
    </source>
</evidence>
<keyword evidence="1" id="KW-0472">Membrane</keyword>
<dbReference type="Gene3D" id="3.30.70.60">
    <property type="match status" value="1"/>
</dbReference>
<feature type="transmembrane region" description="Helical" evidence="1">
    <location>
        <begin position="23"/>
        <end position="44"/>
    </location>
</feature>
<accession>A0A1G1WFZ6</accession>
<proteinExistence type="predicted"/>
<gene>
    <name evidence="2" type="ORF">A2Z24_02230</name>
</gene>
<dbReference type="STRING" id="1802597.A2Z24_02230"/>
<evidence type="ECO:0000313" key="2">
    <source>
        <dbReference type="EMBL" id="OGY26615.1"/>
    </source>
</evidence>
<evidence type="ECO:0000256" key="1">
    <source>
        <dbReference type="SAM" id="Phobius"/>
    </source>
</evidence>
<comment type="caution">
    <text evidence="2">The sequence shown here is derived from an EMBL/GenBank/DDBJ whole genome shotgun (WGS) entry which is preliminary data.</text>
</comment>
<organism evidence="2 3">
    <name type="scientific">Candidatus Woykebacteria bacterium RBG_16_44_10</name>
    <dbReference type="NCBI Taxonomy" id="1802597"/>
    <lineage>
        <taxon>Bacteria</taxon>
        <taxon>Candidatus Woykeibacteriota</taxon>
    </lineage>
</organism>
<name>A0A1G1WFZ6_9BACT</name>
<sequence>MPFYKQVLEQYNKLNVVETSKDYFSVLATLILLIVLLLLIFPAVKHVTLVNKEIADGRKMKAALEKKVDALSVANTNYEAVSDDLPLLELALPNGSDLGTYLKKVEEFAVKYNLKIAAIQFANISLSKPTKTDSLKVKDLPFTVTLEGAFPDFQKFLTDLENYIRTSDVLSAIVAKEQAGGLKETLTVTSYYFGLDIVPAKSTGNTPAKSTVGGTP</sequence>
<dbReference type="InterPro" id="IPR007445">
    <property type="entry name" value="PilO"/>
</dbReference>
<dbReference type="AlphaFoldDB" id="A0A1G1WFZ6"/>
<dbReference type="Proteomes" id="UP000177588">
    <property type="component" value="Unassembled WGS sequence"/>
</dbReference>
<protein>
    <recommendedName>
        <fullName evidence="4">Pilus assembly protein PilO</fullName>
    </recommendedName>
</protein>
<dbReference type="Pfam" id="PF04350">
    <property type="entry name" value="PilO"/>
    <property type="match status" value="1"/>
</dbReference>
<dbReference type="EMBL" id="MHCT01000003">
    <property type="protein sequence ID" value="OGY26615.1"/>
    <property type="molecule type" value="Genomic_DNA"/>
</dbReference>
<keyword evidence="1" id="KW-1133">Transmembrane helix</keyword>
<keyword evidence="1" id="KW-0812">Transmembrane</keyword>